<proteinExistence type="predicted"/>
<comment type="caution">
    <text evidence="2">The sequence shown here is derived from an EMBL/GenBank/DDBJ whole genome shotgun (WGS) entry which is preliminary data.</text>
</comment>
<feature type="region of interest" description="Disordered" evidence="1">
    <location>
        <begin position="1"/>
        <end position="49"/>
    </location>
</feature>
<dbReference type="AlphaFoldDB" id="A0AAE0F0I6"/>
<reference evidence="2 3" key="1">
    <citation type="journal article" date="2015" name="Genome Biol. Evol.">
        <title>Comparative Genomics of a Bacterivorous Green Alga Reveals Evolutionary Causalities and Consequences of Phago-Mixotrophic Mode of Nutrition.</title>
        <authorList>
            <person name="Burns J.A."/>
            <person name="Paasch A."/>
            <person name="Narechania A."/>
            <person name="Kim E."/>
        </authorList>
    </citation>
    <scope>NUCLEOTIDE SEQUENCE [LARGE SCALE GENOMIC DNA]</scope>
    <source>
        <strain evidence="2 3">PLY_AMNH</strain>
    </source>
</reference>
<evidence type="ECO:0000313" key="2">
    <source>
        <dbReference type="EMBL" id="KAK3247313.1"/>
    </source>
</evidence>
<protein>
    <submittedName>
        <fullName evidence="2">Uncharacterized protein</fullName>
    </submittedName>
</protein>
<keyword evidence="3" id="KW-1185">Reference proteome</keyword>
<dbReference type="Proteomes" id="UP001190700">
    <property type="component" value="Unassembled WGS sequence"/>
</dbReference>
<name>A0AAE0F0I6_9CHLO</name>
<feature type="compositionally biased region" description="Acidic residues" evidence="1">
    <location>
        <begin position="11"/>
        <end position="36"/>
    </location>
</feature>
<gene>
    <name evidence="2" type="ORF">CYMTET_43185</name>
</gene>
<dbReference type="EMBL" id="LGRX02029072">
    <property type="protein sequence ID" value="KAK3247313.1"/>
    <property type="molecule type" value="Genomic_DNA"/>
</dbReference>
<evidence type="ECO:0000256" key="1">
    <source>
        <dbReference type="SAM" id="MobiDB-lite"/>
    </source>
</evidence>
<evidence type="ECO:0000313" key="3">
    <source>
        <dbReference type="Proteomes" id="UP001190700"/>
    </source>
</evidence>
<accession>A0AAE0F0I6</accession>
<organism evidence="2 3">
    <name type="scientific">Cymbomonas tetramitiformis</name>
    <dbReference type="NCBI Taxonomy" id="36881"/>
    <lineage>
        <taxon>Eukaryota</taxon>
        <taxon>Viridiplantae</taxon>
        <taxon>Chlorophyta</taxon>
        <taxon>Pyramimonadophyceae</taxon>
        <taxon>Pyramimonadales</taxon>
        <taxon>Pyramimonadaceae</taxon>
        <taxon>Cymbomonas</taxon>
    </lineage>
</organism>
<sequence length="264" mass="29623">MPSIPCRAVEEEPSAEDEADAEEDNNEDEGSEEEENSPPTAERVARYEAHRREQKRLCAQARRKQTRTALFQESIEPDDAFEACGRLPSTLQILKRTPIRHLVFQGKIAPSRAGALLIIAEVSERDGKVPQFGQQRHPGLGKRCVKNVDHIILAGCSRDQTCTHCIEWRPFLQGQWRCTTFAPHTCSSVNFVQRHRCRSTAYTPQQLVPIATQKLVENKNTYSHKQLKTDLQQYVSLAPPGSLVKTVMSKARATLLGDPVGELA</sequence>